<evidence type="ECO:0000313" key="7">
    <source>
        <dbReference type="EMBL" id="EIW87252.1"/>
    </source>
</evidence>
<dbReference type="Proteomes" id="UP000053558">
    <property type="component" value="Unassembled WGS sequence"/>
</dbReference>
<dbReference type="KEGG" id="cput:CONPUDRAFT_161837"/>
<evidence type="ECO:0000256" key="1">
    <source>
        <dbReference type="ARBA" id="ARBA00022723"/>
    </source>
</evidence>
<gene>
    <name evidence="7" type="ORF">CONPUDRAFT_161837</name>
</gene>
<sequence length="511" mass="58636">MDDGLRDGIPPDQLQKSAYERSRDPKYAHLLDNKVSVWANKDDGFPVTANVRLDRVKWVREWDKGVEKVSKSGANVFLKMADEKDDGPFLHRILARPDHDYLRNMRFRASHNHRIIFHQIRSSLGNPALARCLPKEWFTIITQEERRDILSKGIEDACWSSWLGQDSRVLCPEITATLLLRQKGLALFNFFDRYTEIALASEQDPSKKDMVDSEWWCEARSTVLDMEVEPDSMRENFAFAFELYTMHRQNFIDQFVACTVPVIYQACTEYMTRSNSSIPRLIWNAGSRGVKEIKAARKEFRKGSGQSCEYCERSPEEIGANPRFSFCVACKRQLDFEYYYCSKECQRADWPLHKAHCGKEKVSKSRDEGRPERTPSLALVLQSGMWTEHPGADYLLFRIDDSLAFKASFQSDPEKRALFTENRDVATVDAGRDGVSVVAKCLVDAVARCKDASTFKLSRDGVIRQLTEEYEVDVRSRLEKLEGDLAASGEGDRYVGMTVMPLWETKSKMAD</sequence>
<reference evidence="8" key="1">
    <citation type="journal article" date="2012" name="Science">
        <title>The Paleozoic origin of enzymatic lignin decomposition reconstructed from 31 fungal genomes.</title>
        <authorList>
            <person name="Floudas D."/>
            <person name="Binder M."/>
            <person name="Riley R."/>
            <person name="Barry K."/>
            <person name="Blanchette R.A."/>
            <person name="Henrissat B."/>
            <person name="Martinez A.T."/>
            <person name="Otillar R."/>
            <person name="Spatafora J.W."/>
            <person name="Yadav J.S."/>
            <person name="Aerts A."/>
            <person name="Benoit I."/>
            <person name="Boyd A."/>
            <person name="Carlson A."/>
            <person name="Copeland A."/>
            <person name="Coutinho P.M."/>
            <person name="de Vries R.P."/>
            <person name="Ferreira P."/>
            <person name="Findley K."/>
            <person name="Foster B."/>
            <person name="Gaskell J."/>
            <person name="Glotzer D."/>
            <person name="Gorecki P."/>
            <person name="Heitman J."/>
            <person name="Hesse C."/>
            <person name="Hori C."/>
            <person name="Igarashi K."/>
            <person name="Jurgens J.A."/>
            <person name="Kallen N."/>
            <person name="Kersten P."/>
            <person name="Kohler A."/>
            <person name="Kuees U."/>
            <person name="Kumar T.K.A."/>
            <person name="Kuo A."/>
            <person name="LaButti K."/>
            <person name="Larrondo L.F."/>
            <person name="Lindquist E."/>
            <person name="Ling A."/>
            <person name="Lombard V."/>
            <person name="Lucas S."/>
            <person name="Lundell T."/>
            <person name="Martin R."/>
            <person name="McLaughlin D.J."/>
            <person name="Morgenstern I."/>
            <person name="Morin E."/>
            <person name="Murat C."/>
            <person name="Nagy L.G."/>
            <person name="Nolan M."/>
            <person name="Ohm R.A."/>
            <person name="Patyshakuliyeva A."/>
            <person name="Rokas A."/>
            <person name="Ruiz-Duenas F.J."/>
            <person name="Sabat G."/>
            <person name="Salamov A."/>
            <person name="Samejima M."/>
            <person name="Schmutz J."/>
            <person name="Slot J.C."/>
            <person name="St John F."/>
            <person name="Stenlid J."/>
            <person name="Sun H."/>
            <person name="Sun S."/>
            <person name="Syed K."/>
            <person name="Tsang A."/>
            <person name="Wiebenga A."/>
            <person name="Young D."/>
            <person name="Pisabarro A."/>
            <person name="Eastwood D.C."/>
            <person name="Martin F."/>
            <person name="Cullen D."/>
            <person name="Grigoriev I.V."/>
            <person name="Hibbett D.S."/>
        </authorList>
    </citation>
    <scope>NUCLEOTIDE SEQUENCE [LARGE SCALE GENOMIC DNA]</scope>
    <source>
        <strain evidence="8">RWD-64-598 SS2</strain>
    </source>
</reference>
<evidence type="ECO:0000313" key="8">
    <source>
        <dbReference type="Proteomes" id="UP000053558"/>
    </source>
</evidence>
<keyword evidence="2 4" id="KW-0863">Zinc-finger</keyword>
<feature type="domain" description="MYND-type" evidence="6">
    <location>
        <begin position="308"/>
        <end position="357"/>
    </location>
</feature>
<dbReference type="GO" id="GO:0008270">
    <property type="term" value="F:zinc ion binding"/>
    <property type="evidence" value="ECO:0007669"/>
    <property type="project" value="UniProtKB-KW"/>
</dbReference>
<dbReference type="OrthoDB" id="432970at2759"/>
<evidence type="ECO:0000256" key="5">
    <source>
        <dbReference type="SAM" id="MobiDB-lite"/>
    </source>
</evidence>
<dbReference type="AlphaFoldDB" id="A0A5M3N733"/>
<dbReference type="SUPFAM" id="SSF144232">
    <property type="entry name" value="HIT/MYND zinc finger-like"/>
    <property type="match status" value="1"/>
</dbReference>
<evidence type="ECO:0000256" key="4">
    <source>
        <dbReference type="PROSITE-ProRule" id="PRU00134"/>
    </source>
</evidence>
<comment type="caution">
    <text evidence="7">The sequence shown here is derived from an EMBL/GenBank/DDBJ whole genome shotgun (WGS) entry which is preliminary data.</text>
</comment>
<dbReference type="PROSITE" id="PS50865">
    <property type="entry name" value="ZF_MYND_2"/>
    <property type="match status" value="1"/>
</dbReference>
<name>A0A5M3N733_CONPW</name>
<dbReference type="InterPro" id="IPR002893">
    <property type="entry name" value="Znf_MYND"/>
</dbReference>
<evidence type="ECO:0000259" key="6">
    <source>
        <dbReference type="PROSITE" id="PS50865"/>
    </source>
</evidence>
<dbReference type="GeneID" id="19204597"/>
<keyword evidence="1" id="KW-0479">Metal-binding</keyword>
<evidence type="ECO:0000256" key="3">
    <source>
        <dbReference type="ARBA" id="ARBA00022833"/>
    </source>
</evidence>
<accession>A0A5M3N733</accession>
<keyword evidence="8" id="KW-1185">Reference proteome</keyword>
<dbReference type="Gene3D" id="6.10.140.2220">
    <property type="match status" value="1"/>
</dbReference>
<dbReference type="Pfam" id="PF01753">
    <property type="entry name" value="zf-MYND"/>
    <property type="match status" value="1"/>
</dbReference>
<protein>
    <recommendedName>
        <fullName evidence="6">MYND-type domain-containing protein</fullName>
    </recommendedName>
</protein>
<organism evidence="7 8">
    <name type="scientific">Coniophora puteana (strain RWD-64-598)</name>
    <name type="common">Brown rot fungus</name>
    <dbReference type="NCBI Taxonomy" id="741705"/>
    <lineage>
        <taxon>Eukaryota</taxon>
        <taxon>Fungi</taxon>
        <taxon>Dikarya</taxon>
        <taxon>Basidiomycota</taxon>
        <taxon>Agaricomycotina</taxon>
        <taxon>Agaricomycetes</taxon>
        <taxon>Agaricomycetidae</taxon>
        <taxon>Boletales</taxon>
        <taxon>Coniophorineae</taxon>
        <taxon>Coniophoraceae</taxon>
        <taxon>Coniophora</taxon>
    </lineage>
</organism>
<feature type="region of interest" description="Disordered" evidence="5">
    <location>
        <begin position="1"/>
        <end position="20"/>
    </location>
</feature>
<keyword evidence="3" id="KW-0862">Zinc</keyword>
<dbReference type="RefSeq" id="XP_007763804.1">
    <property type="nucleotide sequence ID" value="XM_007765614.1"/>
</dbReference>
<evidence type="ECO:0000256" key="2">
    <source>
        <dbReference type="ARBA" id="ARBA00022771"/>
    </source>
</evidence>
<proteinExistence type="predicted"/>
<dbReference type="EMBL" id="JH711573">
    <property type="protein sequence ID" value="EIW87252.1"/>
    <property type="molecule type" value="Genomic_DNA"/>
</dbReference>